<evidence type="ECO:0000256" key="5">
    <source>
        <dbReference type="ARBA" id="ARBA00022679"/>
    </source>
</evidence>
<dbReference type="PANTHER" id="PTHR11138:SF5">
    <property type="entry name" value="METHIONYL-TRNA FORMYLTRANSFERASE, MITOCHONDRIAL"/>
    <property type="match status" value="1"/>
</dbReference>
<dbReference type="GO" id="GO:0005829">
    <property type="term" value="C:cytosol"/>
    <property type="evidence" value="ECO:0007669"/>
    <property type="project" value="TreeGrafter"/>
</dbReference>
<organism evidence="9 10">
    <name type="scientific">Latilactobacillus sakei</name>
    <name type="common">Lactobacillus sakei</name>
    <dbReference type="NCBI Taxonomy" id="1599"/>
    <lineage>
        <taxon>Bacteria</taxon>
        <taxon>Bacillati</taxon>
        <taxon>Bacillota</taxon>
        <taxon>Bacilli</taxon>
        <taxon>Lactobacillales</taxon>
        <taxon>Lactobacillaceae</taxon>
        <taxon>Latilactobacillus</taxon>
    </lineage>
</organism>
<dbReference type="SUPFAM" id="SSF50486">
    <property type="entry name" value="FMT C-terminal domain-like"/>
    <property type="match status" value="1"/>
</dbReference>
<protein>
    <recommendedName>
        <fullName evidence="4 8">Methionyl-tRNA formyltransferase</fullName>
        <ecNumber evidence="3 8">2.1.2.9</ecNumber>
    </recommendedName>
</protein>
<sequence length="318" mass="34268">MTSIVFMGTPQFSVPILEALVANDYQILAVVTQPDRKVGRKQVLQQTPVKEAAVRLNLPVFQPEKLSGSPELADVIALQPDLIVTAAYGQFLPTKLLEAAKIAAINVHGSLLPKYRGGAPIQYAVLNGDSEIGITIMHMAKKMDAGDMIEQASIPIEATDDTGSLFDKLSYVGRDLLLKTLPGIIAQTAPRTPQDEVQVTFAYNITKEQEQLDINQPAEQLVNQIRALRPQPGAWLAVNGQRTKIWQATVAETTTDQAAGVVVALNKKDFELAAGNGTVLKITEIQPAGKAKMPVQSYLNGVGKQLAVGQQVVVQDAE</sequence>
<dbReference type="GeneID" id="57133543"/>
<accession>A0A9N7IYM5</accession>
<evidence type="ECO:0000256" key="2">
    <source>
        <dbReference type="ARBA" id="ARBA00010699"/>
    </source>
</evidence>
<dbReference type="NCBIfam" id="TIGR00460">
    <property type="entry name" value="fmt"/>
    <property type="match status" value="1"/>
</dbReference>
<evidence type="ECO:0000313" key="9">
    <source>
        <dbReference type="EMBL" id="SPE18380.1"/>
    </source>
</evidence>
<dbReference type="AlphaFoldDB" id="A0A9N7IYM5"/>
<dbReference type="InterPro" id="IPR037022">
    <property type="entry name" value="Formyl_trans_C_sf"/>
</dbReference>
<dbReference type="SUPFAM" id="SSF53328">
    <property type="entry name" value="Formyltransferase"/>
    <property type="match status" value="1"/>
</dbReference>
<dbReference type="PANTHER" id="PTHR11138">
    <property type="entry name" value="METHIONYL-TRNA FORMYLTRANSFERASE"/>
    <property type="match status" value="1"/>
</dbReference>
<name>A0A9N7IYM5_LATSK</name>
<comment type="catalytic activity">
    <reaction evidence="7 8">
        <text>L-methionyl-tRNA(fMet) + (6R)-10-formyltetrahydrofolate = N-formyl-L-methionyl-tRNA(fMet) + (6S)-5,6,7,8-tetrahydrofolate + H(+)</text>
        <dbReference type="Rhea" id="RHEA:24380"/>
        <dbReference type="Rhea" id="RHEA-COMP:9952"/>
        <dbReference type="Rhea" id="RHEA-COMP:9953"/>
        <dbReference type="ChEBI" id="CHEBI:15378"/>
        <dbReference type="ChEBI" id="CHEBI:57453"/>
        <dbReference type="ChEBI" id="CHEBI:78530"/>
        <dbReference type="ChEBI" id="CHEBI:78844"/>
        <dbReference type="ChEBI" id="CHEBI:195366"/>
        <dbReference type="EC" id="2.1.2.9"/>
    </reaction>
</comment>
<dbReference type="CDD" id="cd08646">
    <property type="entry name" value="FMT_core_Met-tRNA-FMT_N"/>
    <property type="match status" value="1"/>
</dbReference>
<reference evidence="9 10" key="1">
    <citation type="submission" date="2018-02" db="EMBL/GenBank/DDBJ databases">
        <authorList>
            <person name="Rodrigo-Torres L."/>
            <person name="Arahal R. D."/>
            <person name="Lucena T."/>
        </authorList>
    </citation>
    <scope>NUCLEOTIDE SEQUENCE [LARGE SCALE GENOMIC DNA]</scope>
    <source>
        <strain evidence="9 10">CECT 9267</strain>
    </source>
</reference>
<keyword evidence="6 8" id="KW-0648">Protein biosynthesis</keyword>
<evidence type="ECO:0000256" key="6">
    <source>
        <dbReference type="ARBA" id="ARBA00022917"/>
    </source>
</evidence>
<dbReference type="Pfam" id="PF02911">
    <property type="entry name" value="Formyl_trans_C"/>
    <property type="match status" value="1"/>
</dbReference>
<dbReference type="InterPro" id="IPR005793">
    <property type="entry name" value="Formyl_trans_C"/>
</dbReference>
<evidence type="ECO:0000256" key="8">
    <source>
        <dbReference type="HAMAP-Rule" id="MF_00182"/>
    </source>
</evidence>
<dbReference type="Proteomes" id="UP000239650">
    <property type="component" value="Unassembled WGS sequence"/>
</dbReference>
<dbReference type="InterPro" id="IPR002376">
    <property type="entry name" value="Formyl_transf_N"/>
</dbReference>
<proteinExistence type="inferred from homology"/>
<dbReference type="Gene3D" id="3.40.50.170">
    <property type="entry name" value="Formyl transferase, N-terminal domain"/>
    <property type="match status" value="1"/>
</dbReference>
<dbReference type="InterPro" id="IPR044135">
    <property type="entry name" value="Met-tRNA-FMT_C"/>
</dbReference>
<evidence type="ECO:0000256" key="7">
    <source>
        <dbReference type="ARBA" id="ARBA00048558"/>
    </source>
</evidence>
<evidence type="ECO:0000256" key="1">
    <source>
        <dbReference type="ARBA" id="ARBA00002606"/>
    </source>
</evidence>
<evidence type="ECO:0000313" key="10">
    <source>
        <dbReference type="Proteomes" id="UP000239650"/>
    </source>
</evidence>
<comment type="similarity">
    <text evidence="2 8">Belongs to the Fmt family.</text>
</comment>
<dbReference type="CDD" id="cd08704">
    <property type="entry name" value="Met_tRNA_FMT_C"/>
    <property type="match status" value="1"/>
</dbReference>
<dbReference type="HAMAP" id="MF_00182">
    <property type="entry name" value="Formyl_trans"/>
    <property type="match status" value="1"/>
</dbReference>
<dbReference type="InterPro" id="IPR005794">
    <property type="entry name" value="Fmt"/>
</dbReference>
<dbReference type="InterPro" id="IPR041711">
    <property type="entry name" value="Met-tRNA-FMT_N"/>
</dbReference>
<dbReference type="GO" id="GO:0004479">
    <property type="term" value="F:methionyl-tRNA formyltransferase activity"/>
    <property type="evidence" value="ECO:0007669"/>
    <property type="project" value="UniProtKB-UniRule"/>
</dbReference>
<evidence type="ECO:0000256" key="3">
    <source>
        <dbReference type="ARBA" id="ARBA00012261"/>
    </source>
</evidence>
<dbReference type="RefSeq" id="WP_025015869.1">
    <property type="nucleotide sequence ID" value="NZ_BJLN01000006.1"/>
</dbReference>
<dbReference type="Pfam" id="PF00551">
    <property type="entry name" value="Formyl_trans_N"/>
    <property type="match status" value="1"/>
</dbReference>
<comment type="function">
    <text evidence="1 8">Attaches a formyl group to the free amino group of methionyl-tRNA(fMet). The formyl group appears to play a dual role in the initiator identity of N-formylmethionyl-tRNA by promoting its recognition by IF2 and preventing the misappropriation of this tRNA by the elongation apparatus.</text>
</comment>
<dbReference type="EMBL" id="OKRC01000001">
    <property type="protein sequence ID" value="SPE18380.1"/>
    <property type="molecule type" value="Genomic_DNA"/>
</dbReference>
<dbReference type="InterPro" id="IPR011034">
    <property type="entry name" value="Formyl_transferase-like_C_sf"/>
</dbReference>
<comment type="caution">
    <text evidence="9">The sequence shown here is derived from an EMBL/GenBank/DDBJ whole genome shotgun (WGS) entry which is preliminary data.</text>
</comment>
<dbReference type="InterPro" id="IPR036477">
    <property type="entry name" value="Formyl_transf_N_sf"/>
</dbReference>
<dbReference type="EC" id="2.1.2.9" evidence="3 8"/>
<evidence type="ECO:0000256" key="4">
    <source>
        <dbReference type="ARBA" id="ARBA00016014"/>
    </source>
</evidence>
<dbReference type="Gene3D" id="3.10.25.10">
    <property type="entry name" value="Formyl transferase, C-terminal domain"/>
    <property type="match status" value="1"/>
</dbReference>
<feature type="binding site" evidence="8">
    <location>
        <begin position="110"/>
        <end position="113"/>
    </location>
    <ligand>
        <name>(6S)-5,6,7,8-tetrahydrofolate</name>
        <dbReference type="ChEBI" id="CHEBI:57453"/>
    </ligand>
</feature>
<keyword evidence="5 8" id="KW-0808">Transferase</keyword>
<dbReference type="FunFam" id="3.40.50.170:FF:000004">
    <property type="entry name" value="Methionyl-tRNA formyltransferase"/>
    <property type="match status" value="1"/>
</dbReference>
<gene>
    <name evidence="8 9" type="primary">fmt</name>
    <name evidence="9" type="ORF">LAS9267_00025</name>
</gene>